<evidence type="ECO:0000313" key="2">
    <source>
        <dbReference type="EMBL" id="VEL14360.1"/>
    </source>
</evidence>
<dbReference type="SUPFAM" id="SSF103473">
    <property type="entry name" value="MFS general substrate transporter"/>
    <property type="match status" value="1"/>
</dbReference>
<keyword evidence="1" id="KW-0472">Membrane</keyword>
<sequence>MFLSVVDNFEKYRDLVLAFANSGVGVGNFVAPYILNSLVEHSNWRFIPLTWACLYAQMIPLSLLCRSRNEAVGSGEASEEKGDGRNVISDSDGMGKTAIECSTCGTEANRSRWKQTSRCCLSTSTFRLVKDSFLFFSHK</sequence>
<comment type="caution">
    <text evidence="2">The sequence shown here is derived from an EMBL/GenBank/DDBJ whole genome shotgun (WGS) entry which is preliminary data.</text>
</comment>
<proteinExistence type="predicted"/>
<keyword evidence="1" id="KW-1133">Transmembrane helix</keyword>
<protein>
    <submittedName>
        <fullName evidence="2">Uncharacterized protein</fullName>
    </submittedName>
</protein>
<dbReference type="Proteomes" id="UP000784294">
    <property type="component" value="Unassembled WGS sequence"/>
</dbReference>
<accession>A0A3S5A863</accession>
<feature type="transmembrane region" description="Helical" evidence="1">
    <location>
        <begin position="12"/>
        <end position="34"/>
    </location>
</feature>
<keyword evidence="1" id="KW-0812">Transmembrane</keyword>
<dbReference type="AlphaFoldDB" id="A0A3S5A863"/>
<organism evidence="2 3">
    <name type="scientific">Protopolystoma xenopodis</name>
    <dbReference type="NCBI Taxonomy" id="117903"/>
    <lineage>
        <taxon>Eukaryota</taxon>
        <taxon>Metazoa</taxon>
        <taxon>Spiralia</taxon>
        <taxon>Lophotrochozoa</taxon>
        <taxon>Platyhelminthes</taxon>
        <taxon>Monogenea</taxon>
        <taxon>Polyopisthocotylea</taxon>
        <taxon>Polystomatidea</taxon>
        <taxon>Polystomatidae</taxon>
        <taxon>Protopolystoma</taxon>
    </lineage>
</organism>
<dbReference type="EMBL" id="CAAALY010020882">
    <property type="protein sequence ID" value="VEL14360.1"/>
    <property type="molecule type" value="Genomic_DNA"/>
</dbReference>
<reference evidence="2" key="1">
    <citation type="submission" date="2018-11" db="EMBL/GenBank/DDBJ databases">
        <authorList>
            <consortium name="Pathogen Informatics"/>
        </authorList>
    </citation>
    <scope>NUCLEOTIDE SEQUENCE</scope>
</reference>
<name>A0A3S5A863_9PLAT</name>
<keyword evidence="3" id="KW-1185">Reference proteome</keyword>
<evidence type="ECO:0000256" key="1">
    <source>
        <dbReference type="SAM" id="Phobius"/>
    </source>
</evidence>
<dbReference type="InterPro" id="IPR036259">
    <property type="entry name" value="MFS_trans_sf"/>
</dbReference>
<gene>
    <name evidence="2" type="ORF">PXEA_LOCUS7800</name>
</gene>
<evidence type="ECO:0000313" key="3">
    <source>
        <dbReference type="Proteomes" id="UP000784294"/>
    </source>
</evidence>